<proteinExistence type="predicted"/>
<keyword evidence="1" id="KW-0175">Coiled coil</keyword>
<dbReference type="EMBL" id="ARZY01000002">
    <property type="protein sequence ID" value="EWH11929.1"/>
    <property type="molecule type" value="Genomic_DNA"/>
</dbReference>
<evidence type="ECO:0000313" key="3">
    <source>
        <dbReference type="Proteomes" id="UP000019276"/>
    </source>
</evidence>
<sequence>MSNIEQAIQSALNTICELHQQNKNISVASVKNHNPLPLPLPAITRAITAFKENPQSYLDTWQENHQSDTVVEIPPVNNTNKALEQRVSQLEQQVAELQKVLAQLQNKAS</sequence>
<protein>
    <submittedName>
        <fullName evidence="2">Uncharacterized protein</fullName>
    </submittedName>
</protein>
<reference evidence="2 3" key="1">
    <citation type="journal article" date="2014" name="Genome Announc.">
        <title>Draft Genome Sequence of the Agar-Degrading Bacterium Catenovulum sp. Strain DS-2, Isolated from Intestines of Haliotis diversicolor.</title>
        <authorList>
            <person name="Shan D."/>
            <person name="Li X."/>
            <person name="Gu Z."/>
            <person name="Wei G."/>
            <person name="Gao Z."/>
            <person name="Shao Z."/>
        </authorList>
    </citation>
    <scope>NUCLEOTIDE SEQUENCE [LARGE SCALE GENOMIC DNA]</scope>
    <source>
        <strain evidence="2 3">DS-2</strain>
    </source>
</reference>
<dbReference type="eggNOG" id="ENOG502ZPMF">
    <property type="taxonomic scope" value="Bacteria"/>
</dbReference>
<comment type="caution">
    <text evidence="2">The sequence shown here is derived from an EMBL/GenBank/DDBJ whole genome shotgun (WGS) entry which is preliminary data.</text>
</comment>
<dbReference type="Proteomes" id="UP000019276">
    <property type="component" value="Unassembled WGS sequence"/>
</dbReference>
<dbReference type="RefSeq" id="WP_152537524.1">
    <property type="nucleotide sequence ID" value="NZ_ARZY01000002.1"/>
</dbReference>
<dbReference type="AlphaFoldDB" id="W7QG62"/>
<gene>
    <name evidence="2" type="ORF">DS2_02058</name>
</gene>
<organism evidence="2 3">
    <name type="scientific">Catenovulum agarivorans DS-2</name>
    <dbReference type="NCBI Taxonomy" id="1328313"/>
    <lineage>
        <taxon>Bacteria</taxon>
        <taxon>Pseudomonadati</taxon>
        <taxon>Pseudomonadota</taxon>
        <taxon>Gammaproteobacteria</taxon>
        <taxon>Alteromonadales</taxon>
        <taxon>Alteromonadaceae</taxon>
        <taxon>Catenovulum</taxon>
    </lineage>
</organism>
<evidence type="ECO:0000313" key="2">
    <source>
        <dbReference type="EMBL" id="EWH11929.1"/>
    </source>
</evidence>
<dbReference type="OrthoDB" id="6388974at2"/>
<accession>W7QG62</accession>
<evidence type="ECO:0000256" key="1">
    <source>
        <dbReference type="SAM" id="Coils"/>
    </source>
</evidence>
<feature type="coiled-coil region" evidence="1">
    <location>
        <begin position="80"/>
        <end position="107"/>
    </location>
</feature>
<keyword evidence="3" id="KW-1185">Reference proteome</keyword>
<name>W7QG62_9ALTE</name>